<dbReference type="NCBIfam" id="NF004349">
    <property type="entry name" value="PRK05729.1"/>
    <property type="match status" value="1"/>
</dbReference>
<keyword evidence="1 9" id="KW-0963">Cytoplasm</keyword>
<dbReference type="InterPro" id="IPR014729">
    <property type="entry name" value="Rossmann-like_a/b/a_fold"/>
</dbReference>
<comment type="subunit">
    <text evidence="9">Monomer.</text>
</comment>
<feature type="short sequence motif" description="'KMSKS' region" evidence="9">
    <location>
        <begin position="511"/>
        <end position="515"/>
    </location>
</feature>
<dbReference type="EMBL" id="LR214951">
    <property type="protein sequence ID" value="VEU59614.1"/>
    <property type="molecule type" value="Genomic_DNA"/>
</dbReference>
<dbReference type="Pfam" id="PF10458">
    <property type="entry name" value="Val_tRNA-synt_C"/>
    <property type="match status" value="1"/>
</dbReference>
<dbReference type="AlphaFoldDB" id="A0A449A5V9"/>
<dbReference type="Pfam" id="PF00133">
    <property type="entry name" value="tRNA-synt_1"/>
    <property type="match status" value="1"/>
</dbReference>
<accession>A0A449A5V9</accession>
<dbReference type="HAMAP" id="MF_02004">
    <property type="entry name" value="Val_tRNA_synth_type1"/>
    <property type="match status" value="1"/>
</dbReference>
<dbReference type="Gene3D" id="1.10.287.380">
    <property type="entry name" value="Valyl-tRNA synthetase, C-terminal domain"/>
    <property type="match status" value="1"/>
</dbReference>
<dbReference type="CDD" id="cd07962">
    <property type="entry name" value="Anticodon_Ia_Val"/>
    <property type="match status" value="1"/>
</dbReference>
<dbReference type="GO" id="GO:0006438">
    <property type="term" value="P:valyl-tRNA aminoacylation"/>
    <property type="evidence" value="ECO:0007669"/>
    <property type="project" value="UniProtKB-UniRule"/>
</dbReference>
<dbReference type="GO" id="GO:0005524">
    <property type="term" value="F:ATP binding"/>
    <property type="evidence" value="ECO:0007669"/>
    <property type="project" value="UniProtKB-UniRule"/>
</dbReference>
<name>A0A449A5V9_9BACT</name>
<evidence type="ECO:0000256" key="5">
    <source>
        <dbReference type="ARBA" id="ARBA00022917"/>
    </source>
</evidence>
<evidence type="ECO:0000256" key="2">
    <source>
        <dbReference type="ARBA" id="ARBA00022598"/>
    </source>
</evidence>
<keyword evidence="2 9" id="KW-0436">Ligase</keyword>
<dbReference type="CDD" id="cd00817">
    <property type="entry name" value="ValRS_core"/>
    <property type="match status" value="1"/>
</dbReference>
<dbReference type="GO" id="GO:0005829">
    <property type="term" value="C:cytosol"/>
    <property type="evidence" value="ECO:0007669"/>
    <property type="project" value="TreeGrafter"/>
</dbReference>
<evidence type="ECO:0000256" key="6">
    <source>
        <dbReference type="ARBA" id="ARBA00023054"/>
    </source>
</evidence>
<dbReference type="SUPFAM" id="SSF47323">
    <property type="entry name" value="Anticodon-binding domain of a subclass of class I aminoacyl-tRNA synthetases"/>
    <property type="match status" value="1"/>
</dbReference>
<comment type="subcellular location">
    <subcellularLocation>
        <location evidence="9">Cytoplasm</location>
    </subcellularLocation>
</comment>
<feature type="domain" description="Aminoacyl-tRNA synthetase class Ia" evidence="10">
    <location>
        <begin position="14"/>
        <end position="551"/>
    </location>
</feature>
<comment type="catalytic activity">
    <reaction evidence="8 9">
        <text>tRNA(Val) + L-valine + ATP = L-valyl-tRNA(Val) + AMP + diphosphate</text>
        <dbReference type="Rhea" id="RHEA:10704"/>
        <dbReference type="Rhea" id="RHEA-COMP:9672"/>
        <dbReference type="Rhea" id="RHEA-COMP:9708"/>
        <dbReference type="ChEBI" id="CHEBI:30616"/>
        <dbReference type="ChEBI" id="CHEBI:33019"/>
        <dbReference type="ChEBI" id="CHEBI:57762"/>
        <dbReference type="ChEBI" id="CHEBI:78442"/>
        <dbReference type="ChEBI" id="CHEBI:78537"/>
        <dbReference type="ChEBI" id="CHEBI:456215"/>
        <dbReference type="EC" id="6.1.1.9"/>
    </reaction>
</comment>
<keyword evidence="7 9" id="KW-0030">Aminoacyl-tRNA synthetase</keyword>
<dbReference type="InterPro" id="IPR002303">
    <property type="entry name" value="Valyl-tRNA_ligase"/>
</dbReference>
<organism evidence="13 14">
    <name type="scientific">Mesomycoplasma neurolyticum</name>
    <dbReference type="NCBI Taxonomy" id="2120"/>
    <lineage>
        <taxon>Bacteria</taxon>
        <taxon>Bacillati</taxon>
        <taxon>Mycoplasmatota</taxon>
        <taxon>Mycoplasmoidales</taxon>
        <taxon>Metamycoplasmataceae</taxon>
        <taxon>Mesomycoplasma</taxon>
    </lineage>
</organism>
<keyword evidence="5 9" id="KW-0648">Protein biosynthesis</keyword>
<comment type="function">
    <text evidence="9">Catalyzes the attachment of valine to tRNA(Val). As ValRS can inadvertently accommodate and process structurally similar amino acids such as threonine, to avoid such errors, it has a 'posttransfer' editing activity that hydrolyzes mischarged Thr-tRNA(Val) in a tRNA-dependent manner.</text>
</comment>
<dbReference type="InterPro" id="IPR010978">
    <property type="entry name" value="tRNA-bd_arm"/>
</dbReference>
<reference evidence="13 14" key="1">
    <citation type="submission" date="2019-01" db="EMBL/GenBank/DDBJ databases">
        <authorList>
            <consortium name="Pathogen Informatics"/>
        </authorList>
    </citation>
    <scope>NUCLEOTIDE SEQUENCE [LARGE SCALE GENOMIC DNA]</scope>
    <source>
        <strain evidence="13 14">NCTC10166</strain>
    </source>
</reference>
<feature type="domain" description="Methionyl/Valyl/Leucyl/Isoleucyl-tRNA synthetase anticodon-binding" evidence="11">
    <location>
        <begin position="586"/>
        <end position="715"/>
    </location>
</feature>
<dbReference type="InterPro" id="IPR002300">
    <property type="entry name" value="aa-tRNA-synth_Ia"/>
</dbReference>
<evidence type="ECO:0000256" key="3">
    <source>
        <dbReference type="ARBA" id="ARBA00022741"/>
    </source>
</evidence>
<dbReference type="Proteomes" id="UP000289440">
    <property type="component" value="Chromosome"/>
</dbReference>
<dbReference type="SUPFAM" id="SSF52374">
    <property type="entry name" value="Nucleotidylyl transferase"/>
    <property type="match status" value="1"/>
</dbReference>
<evidence type="ECO:0000313" key="13">
    <source>
        <dbReference type="EMBL" id="VEU59614.1"/>
    </source>
</evidence>
<feature type="binding site" evidence="9">
    <location>
        <position position="514"/>
    </location>
    <ligand>
        <name>ATP</name>
        <dbReference type="ChEBI" id="CHEBI:30616"/>
    </ligand>
</feature>
<dbReference type="PROSITE" id="PS00178">
    <property type="entry name" value="AA_TRNA_LIGASE_I"/>
    <property type="match status" value="1"/>
</dbReference>
<dbReference type="SUPFAM" id="SSF46589">
    <property type="entry name" value="tRNA-binding arm"/>
    <property type="match status" value="1"/>
</dbReference>
<sequence length="822" mass="97803">MKNINHKIIEKNRNQKWINKKYFSNHDLSKKPFTIILPPPNVTGKLHLGHAWDAFIQDVIIRYKKLKGFDVLFLPGVDHAGIATQIKVEERLREQNIFKQDLGRDKFLEQIWSWKDEYYNIIKQQWHSLGIALDYESERFTLDDLSNKAVLKVFIDLYNKNIIYRAKKAINWDPKQQTTLSNMEVNNKAVEQKMYYIKYELKNQPNNFLIVGTTRIETIPSDVALCVNPNDERYKHLINQEVIHPFTKKIIPIISDEYIDMNFASGVMKVSAHSIVDIDIINKNNLEIHESITKDGKMNSLALEFEGLDRFEARKEFYKKLEKENLIDKVENVISNVGFSERSNEIIEILVFDQWFIDMKPLSQKLETHLNSKQAVSFLPTRFKKVLKKWSENAYDWNISRQLWWGHRIPAWYKNGKMKVQVESPGKDWKQDEDVLDTWFSSGLAPFSFLGWPENNTKTSRYFPTSLLVTGWDIIFFWVLRMYIFGLEVMNDKPFNQVLLHGLIRDEQGRKMSKSLNNGIDPMDIIDNYGSDVLRESLIFHSTPGQDIKFSNDKLEAAWNFNNKIWNIANFIKQMKDETTSIQDRDKWILNQIYKLNKTIDKHMKKYEFTLIYKEIYKFIFDDLSSWYIEFSKIEPSQKQALNIFKKVLIILHPFIPFLTDYLYEELYNEELLETQKINLKSYKDIVYIDEVIEIVQNLRQYREKYSISKKIRLEYCIKNKNINSKAIQMINKLINGEYKENNTAFYKTNNFEIFINLNSEFLKKQVENQQKEIEKIKFEIERAKNLLSNSNFLTKAPKEKVLIEKKKLFEYEQKLKSYTKK</sequence>
<dbReference type="EC" id="6.1.1.9" evidence="9"/>
<evidence type="ECO:0000259" key="11">
    <source>
        <dbReference type="Pfam" id="PF08264"/>
    </source>
</evidence>
<dbReference type="PRINTS" id="PR00986">
    <property type="entry name" value="TRNASYNTHVAL"/>
</dbReference>
<dbReference type="InterPro" id="IPR033705">
    <property type="entry name" value="Anticodon_Ia_Val"/>
</dbReference>
<evidence type="ECO:0000259" key="10">
    <source>
        <dbReference type="Pfam" id="PF00133"/>
    </source>
</evidence>
<dbReference type="InterPro" id="IPR009008">
    <property type="entry name" value="Val/Leu/Ile-tRNA-synth_edit"/>
</dbReference>
<feature type="coiled-coil region" evidence="9">
    <location>
        <begin position="760"/>
        <end position="787"/>
    </location>
</feature>
<evidence type="ECO:0000256" key="4">
    <source>
        <dbReference type="ARBA" id="ARBA00022840"/>
    </source>
</evidence>
<dbReference type="PANTHER" id="PTHR11946">
    <property type="entry name" value="VALYL-TRNA SYNTHETASES"/>
    <property type="match status" value="1"/>
</dbReference>
<dbReference type="OrthoDB" id="9810365at2"/>
<gene>
    <name evidence="9 13" type="primary">valS</name>
    <name evidence="13" type="ORF">NCTC10166_00593</name>
</gene>
<dbReference type="NCBIfam" id="TIGR00422">
    <property type="entry name" value="valS"/>
    <property type="match status" value="1"/>
</dbReference>
<feature type="domain" description="Valyl-tRNA synthetase tRNA-binding arm" evidence="12">
    <location>
        <begin position="764"/>
        <end position="817"/>
    </location>
</feature>
<feature type="short sequence motif" description="'HIGH' region" evidence="9">
    <location>
        <begin position="40"/>
        <end position="50"/>
    </location>
</feature>
<dbReference type="InterPro" id="IPR009080">
    <property type="entry name" value="tRNAsynth_Ia_anticodon-bd"/>
</dbReference>
<dbReference type="Pfam" id="PF08264">
    <property type="entry name" value="Anticodon_1"/>
    <property type="match status" value="1"/>
</dbReference>
<dbReference type="InterPro" id="IPR037118">
    <property type="entry name" value="Val-tRNA_synth_C_sf"/>
</dbReference>
<dbReference type="InterPro" id="IPR019499">
    <property type="entry name" value="Val-tRNA_synth_tRNA-bd"/>
</dbReference>
<keyword evidence="3 9" id="KW-0547">Nucleotide-binding</keyword>
<dbReference type="GO" id="GO:0004832">
    <property type="term" value="F:valine-tRNA ligase activity"/>
    <property type="evidence" value="ECO:0007669"/>
    <property type="project" value="UniProtKB-UniRule"/>
</dbReference>
<dbReference type="RefSeq" id="WP_129719990.1">
    <property type="nucleotide sequence ID" value="NZ_LR214951.1"/>
</dbReference>
<protein>
    <recommendedName>
        <fullName evidence="9">Valine--tRNA ligase</fullName>
        <ecNumber evidence="9">6.1.1.9</ecNumber>
    </recommendedName>
    <alternativeName>
        <fullName evidence="9">Valyl-tRNA synthetase</fullName>
        <shortName evidence="9">ValRS</shortName>
    </alternativeName>
</protein>
<dbReference type="KEGG" id="mnu:NCTC10166_00593"/>
<evidence type="ECO:0000256" key="9">
    <source>
        <dbReference type="HAMAP-Rule" id="MF_02004"/>
    </source>
</evidence>
<keyword evidence="14" id="KW-1185">Reference proteome</keyword>
<keyword evidence="6 9" id="KW-0175">Coiled coil</keyword>
<dbReference type="InterPro" id="IPR013155">
    <property type="entry name" value="M/V/L/I-tRNA-synth_anticd-bd"/>
</dbReference>
<comment type="similarity">
    <text evidence="9">Belongs to the class-I aminoacyl-tRNA synthetase family. ValS type 1 subfamily.</text>
</comment>
<proteinExistence type="inferred from homology"/>
<evidence type="ECO:0000313" key="14">
    <source>
        <dbReference type="Proteomes" id="UP000289440"/>
    </source>
</evidence>
<evidence type="ECO:0000256" key="7">
    <source>
        <dbReference type="ARBA" id="ARBA00023146"/>
    </source>
</evidence>
<keyword evidence="4 9" id="KW-0067">ATP-binding</keyword>
<evidence type="ECO:0000259" key="12">
    <source>
        <dbReference type="Pfam" id="PF10458"/>
    </source>
</evidence>
<comment type="domain">
    <text evidence="9">The C-terminal coiled-coil domain is crucial for aminoacylation activity.</text>
</comment>
<dbReference type="SUPFAM" id="SSF50677">
    <property type="entry name" value="ValRS/IleRS/LeuRS editing domain"/>
    <property type="match status" value="1"/>
</dbReference>
<dbReference type="Gene3D" id="3.40.50.620">
    <property type="entry name" value="HUPs"/>
    <property type="match status" value="2"/>
</dbReference>
<dbReference type="Gene3D" id="1.10.730.10">
    <property type="entry name" value="Isoleucyl-tRNA Synthetase, Domain 1"/>
    <property type="match status" value="1"/>
</dbReference>
<dbReference type="InterPro" id="IPR001412">
    <property type="entry name" value="aa-tRNA-synth_I_CS"/>
</dbReference>
<evidence type="ECO:0000256" key="1">
    <source>
        <dbReference type="ARBA" id="ARBA00022490"/>
    </source>
</evidence>
<dbReference type="PANTHER" id="PTHR11946:SF93">
    <property type="entry name" value="VALINE--TRNA LIGASE, CHLOROPLASTIC_MITOCHONDRIAL 2"/>
    <property type="match status" value="1"/>
</dbReference>
<comment type="domain">
    <text evidence="9">ValRS has two distinct active sites: one for aminoacylation and one for editing. The misactivated threonine is translocated from the active site to the editing site.</text>
</comment>
<dbReference type="GO" id="GO:0002161">
    <property type="term" value="F:aminoacyl-tRNA deacylase activity"/>
    <property type="evidence" value="ECO:0007669"/>
    <property type="project" value="InterPro"/>
</dbReference>
<evidence type="ECO:0000256" key="8">
    <source>
        <dbReference type="ARBA" id="ARBA00047552"/>
    </source>
</evidence>